<comment type="similarity">
    <text evidence="1">Belongs to the pyrroline-5-carboxylate reductase family.</text>
</comment>
<keyword evidence="2" id="KW-0560">Oxidoreductase</keyword>
<dbReference type="InterPro" id="IPR028939">
    <property type="entry name" value="P5C_Rdtase_cat_N"/>
</dbReference>
<dbReference type="PANTHER" id="PTHR11645:SF0">
    <property type="entry name" value="PYRROLINE-5-CARBOXYLATE REDUCTASE 3"/>
    <property type="match status" value="1"/>
</dbReference>
<dbReference type="Pfam" id="PF03807">
    <property type="entry name" value="F420_oxidored"/>
    <property type="match status" value="1"/>
</dbReference>
<accession>A0A1I7KWQ8</accession>
<evidence type="ECO:0000256" key="1">
    <source>
        <dbReference type="ARBA" id="ARBA00005525"/>
    </source>
</evidence>
<proteinExistence type="inferred from homology"/>
<dbReference type="InterPro" id="IPR036291">
    <property type="entry name" value="NAD(P)-bd_dom_sf"/>
</dbReference>
<dbReference type="Proteomes" id="UP000183656">
    <property type="component" value="Unassembled WGS sequence"/>
</dbReference>
<dbReference type="GO" id="GO:0055129">
    <property type="term" value="P:L-proline biosynthetic process"/>
    <property type="evidence" value="ECO:0007669"/>
    <property type="project" value="TreeGrafter"/>
</dbReference>
<dbReference type="STRING" id="343013.SAMN04489707_10832"/>
<evidence type="ECO:0000256" key="3">
    <source>
        <dbReference type="SAM" id="MobiDB-lite"/>
    </source>
</evidence>
<protein>
    <submittedName>
        <fullName evidence="5">NADP oxidoreductase coenzyme F420-dependent</fullName>
    </submittedName>
</protein>
<dbReference type="SUPFAM" id="SSF51735">
    <property type="entry name" value="NAD(P)-binding Rossmann-fold domains"/>
    <property type="match status" value="1"/>
</dbReference>
<gene>
    <name evidence="5" type="ORF">SAMN04489707_10832</name>
</gene>
<dbReference type="GO" id="GO:0004735">
    <property type="term" value="F:pyrroline-5-carboxylate reductase activity"/>
    <property type="evidence" value="ECO:0007669"/>
    <property type="project" value="TreeGrafter"/>
</dbReference>
<dbReference type="EMBL" id="FPBX01000083">
    <property type="protein sequence ID" value="SFV01746.1"/>
    <property type="molecule type" value="Genomic_DNA"/>
</dbReference>
<dbReference type="AlphaFoldDB" id="A0A1I7KWQ8"/>
<evidence type="ECO:0000313" key="6">
    <source>
        <dbReference type="Proteomes" id="UP000183656"/>
    </source>
</evidence>
<dbReference type="PANTHER" id="PTHR11645">
    <property type="entry name" value="PYRROLINE-5-CARBOXYLATE REDUCTASE"/>
    <property type="match status" value="1"/>
</dbReference>
<keyword evidence="6" id="KW-1185">Reference proteome</keyword>
<sequence>MASAMIGGLTAQGVSPERITVVAPSDATRQRLRFQFRVAVRALPDTTWHATDVMVLAVKPQHLGEALLALRPWLSGQLVVSLVAGVRIPTLRQLLGTSRVVRAMPNVAARVGHGMTGLLASPELEPDDRSTATSLAMAVGRCMWVNSEAQLDAVTALSGMTSSSSTRVQRPPPAPAMRARASSRSFRRHSSNLAFGTRSFSESKALMSRSSRSMSWFPTIATRPAEPAGSAALMEVAVSAAFGHSPALRTCRPRATLFTPADVTRRYRFCGSTSRLAADGRFVPCSSSRFTSATDQASPLRSLA</sequence>
<name>A0A1I7KWQ8_9BURK</name>
<evidence type="ECO:0000259" key="4">
    <source>
        <dbReference type="Pfam" id="PF03807"/>
    </source>
</evidence>
<evidence type="ECO:0000313" key="5">
    <source>
        <dbReference type="EMBL" id="SFV01746.1"/>
    </source>
</evidence>
<evidence type="ECO:0000256" key="2">
    <source>
        <dbReference type="ARBA" id="ARBA00023002"/>
    </source>
</evidence>
<feature type="region of interest" description="Disordered" evidence="3">
    <location>
        <begin position="162"/>
        <end position="189"/>
    </location>
</feature>
<dbReference type="Gene3D" id="3.40.50.720">
    <property type="entry name" value="NAD(P)-binding Rossmann-like Domain"/>
    <property type="match status" value="1"/>
</dbReference>
<reference evidence="5 6" key="1">
    <citation type="submission" date="2016-10" db="EMBL/GenBank/DDBJ databases">
        <authorList>
            <person name="de Groot N.N."/>
        </authorList>
    </citation>
    <scope>NUCLEOTIDE SEQUENCE [LARGE SCALE GENOMIC DNA]</scope>
    <source>
        <strain evidence="5 6">R-24608</strain>
    </source>
</reference>
<feature type="domain" description="Pyrroline-5-carboxylate reductase catalytic N-terminal" evidence="4">
    <location>
        <begin position="1"/>
        <end position="85"/>
    </location>
</feature>
<organism evidence="5 6">
    <name type="scientific">Paenacidovorax caeni</name>
    <dbReference type="NCBI Taxonomy" id="343013"/>
    <lineage>
        <taxon>Bacteria</taxon>
        <taxon>Pseudomonadati</taxon>
        <taxon>Pseudomonadota</taxon>
        <taxon>Betaproteobacteria</taxon>
        <taxon>Burkholderiales</taxon>
        <taxon>Comamonadaceae</taxon>
        <taxon>Paenacidovorax</taxon>
    </lineage>
</organism>
<dbReference type="RefSeq" id="WP_074930504.1">
    <property type="nucleotide sequence ID" value="NZ_FPBX01000083.1"/>
</dbReference>